<reference evidence="1" key="1">
    <citation type="submission" date="2008-03" db="EMBL/GenBank/DDBJ databases">
        <title>Complete sequence of Thermoproteus neutrophilus V24Sta.</title>
        <authorList>
            <consortium name="US DOE Joint Genome Institute"/>
            <person name="Copeland A."/>
            <person name="Lucas S."/>
            <person name="Lapidus A."/>
            <person name="Glavina del Rio T."/>
            <person name="Dalin E."/>
            <person name="Tice H."/>
            <person name="Bruce D."/>
            <person name="Goodwin L."/>
            <person name="Pitluck S."/>
            <person name="Sims D."/>
            <person name="Brettin T."/>
            <person name="Detter J.C."/>
            <person name="Han C."/>
            <person name="Kuske C.R."/>
            <person name="Schmutz J."/>
            <person name="Larimer F."/>
            <person name="Land M."/>
            <person name="Hauser L."/>
            <person name="Kyrpides N."/>
            <person name="Mikhailova N."/>
            <person name="Biddle J.F."/>
            <person name="Zhang Z."/>
            <person name="Fitz-Gibbon S.T."/>
            <person name="Lowe T.M."/>
            <person name="Saltikov C."/>
            <person name="House C.H."/>
            <person name="Richardson P."/>
        </authorList>
    </citation>
    <scope>NUCLEOTIDE SEQUENCE [LARGE SCALE GENOMIC DNA]</scope>
    <source>
        <strain evidence="1">V24Sta</strain>
    </source>
</reference>
<evidence type="ECO:0000313" key="1">
    <source>
        <dbReference type="EMBL" id="ACB40846.1"/>
    </source>
</evidence>
<dbReference type="EMBL" id="CP001014">
    <property type="protein sequence ID" value="ACB40846.1"/>
    <property type="molecule type" value="Genomic_DNA"/>
</dbReference>
<gene>
    <name evidence="1" type="ordered locus">Tneu_1931</name>
</gene>
<dbReference type="PANTHER" id="PTHR40696:SF1">
    <property type="entry name" value="DUF371 DOMAIN-CONTAINING PROTEIN"/>
    <property type="match status" value="1"/>
</dbReference>
<dbReference type="Proteomes" id="UP000001694">
    <property type="component" value="Chromosome"/>
</dbReference>
<dbReference type="eggNOG" id="arCOG04171">
    <property type="taxonomic scope" value="Archaea"/>
</dbReference>
<evidence type="ECO:0008006" key="3">
    <source>
        <dbReference type="Google" id="ProtNLM"/>
    </source>
</evidence>
<dbReference type="PANTHER" id="PTHR40696">
    <property type="entry name" value="DUF371 FAMILY PROTEIN"/>
    <property type="match status" value="1"/>
</dbReference>
<dbReference type="RefSeq" id="WP_012351265.1">
    <property type="nucleotide sequence ID" value="NC_010525.1"/>
</dbReference>
<name>B1YBP4_PYRNV</name>
<dbReference type="KEGG" id="tne:Tneu_1931"/>
<evidence type="ECO:0000313" key="2">
    <source>
        <dbReference type="Proteomes" id="UP000001694"/>
    </source>
</evidence>
<dbReference type="AlphaFoldDB" id="B1YBP4"/>
<accession>B1YBP4</accession>
<organism evidence="1 2">
    <name type="scientific">Pyrobaculum neutrophilum (strain DSM 2338 / JCM 9278 / NBRC 100436 / V24Sta)</name>
    <name type="common">Thermoproteus neutrophilus</name>
    <dbReference type="NCBI Taxonomy" id="444157"/>
    <lineage>
        <taxon>Archaea</taxon>
        <taxon>Thermoproteota</taxon>
        <taxon>Thermoprotei</taxon>
        <taxon>Thermoproteales</taxon>
        <taxon>Thermoproteaceae</taxon>
        <taxon>Pyrobaculum</taxon>
    </lineage>
</organism>
<proteinExistence type="predicted"/>
<dbReference type="GeneID" id="6164988"/>
<dbReference type="InterPro" id="IPR007171">
    <property type="entry name" value="DUF371"/>
</dbReference>
<sequence>MDVCLERVLRGEAPRDVFTARGHGNITASNTRTLEITKDPFVTRRGDCIVACCSEKAAGELDVVEALAAVGTVVIIIDAGVAWDAVVGLTPRRRPTSRWRIVARRSFYVDDSTVAVGIDKAASGLDRALVAALRGGAPVKITVGVCPGEAFK</sequence>
<keyword evidence="2" id="KW-1185">Reference proteome</keyword>
<dbReference type="Pfam" id="PF04027">
    <property type="entry name" value="DUF371"/>
    <property type="match status" value="1"/>
</dbReference>
<dbReference type="InterPro" id="IPR023131">
    <property type="entry name" value="Mth639-like_dom_sf"/>
</dbReference>
<dbReference type="STRING" id="444157.Tneu_1931"/>
<dbReference type="Gene3D" id="2.60.120.630">
    <property type="entry name" value="mth639 domain like"/>
    <property type="match status" value="1"/>
</dbReference>
<dbReference type="HOGENOM" id="CLU_135994_0_0_2"/>
<protein>
    <recommendedName>
        <fullName evidence="3">DUF371 domain-containing protein</fullName>
    </recommendedName>
</protein>